<dbReference type="SUPFAM" id="SSF55159">
    <property type="entry name" value="eIF1-like"/>
    <property type="match status" value="1"/>
</dbReference>
<accession>A0ABQ7K4S0</accession>
<evidence type="ECO:0000256" key="3">
    <source>
        <dbReference type="ARBA" id="ARBA00020058"/>
    </source>
</evidence>
<name>A0ABQ7K4S0_9FUNG</name>
<protein>
    <recommendedName>
        <fullName evidence="3">Translation machinery-associated protein 22</fullName>
    </recommendedName>
</protein>
<evidence type="ECO:0000256" key="4">
    <source>
        <dbReference type="PROSITE-ProRule" id="PRU00176"/>
    </source>
</evidence>
<proteinExistence type="inferred from homology"/>
<dbReference type="Pfam" id="PF01253">
    <property type="entry name" value="SUI1"/>
    <property type="match status" value="1"/>
</dbReference>
<dbReference type="SUPFAM" id="SSF54928">
    <property type="entry name" value="RNA-binding domain, RBD"/>
    <property type="match status" value="1"/>
</dbReference>
<dbReference type="PANTHER" id="PTHR12789">
    <property type="entry name" value="DENSITY-REGULATED PROTEIN HOMOLOG"/>
    <property type="match status" value="1"/>
</dbReference>
<dbReference type="PROSITE" id="PS50102">
    <property type="entry name" value="RRM"/>
    <property type="match status" value="1"/>
</dbReference>
<dbReference type="PANTHER" id="PTHR12789:SF0">
    <property type="entry name" value="DENSITY-REGULATED PROTEIN"/>
    <property type="match status" value="1"/>
</dbReference>
<evidence type="ECO:0000256" key="2">
    <source>
        <dbReference type="ARBA" id="ARBA00011742"/>
    </source>
</evidence>
<evidence type="ECO:0000256" key="1">
    <source>
        <dbReference type="ARBA" id="ARBA00007514"/>
    </source>
</evidence>
<dbReference type="InterPro" id="IPR046447">
    <property type="entry name" value="DENR_C"/>
</dbReference>
<keyword evidence="9" id="KW-1185">Reference proteome</keyword>
<feature type="region of interest" description="Disordered" evidence="5">
    <location>
        <begin position="334"/>
        <end position="374"/>
    </location>
</feature>
<reference evidence="8 9" key="1">
    <citation type="journal article" date="2020" name="Fungal Divers.">
        <title>Resolving the Mortierellaceae phylogeny through synthesis of multi-gene phylogenetics and phylogenomics.</title>
        <authorList>
            <person name="Vandepol N."/>
            <person name="Liber J."/>
            <person name="Desiro A."/>
            <person name="Na H."/>
            <person name="Kennedy M."/>
            <person name="Barry K."/>
            <person name="Grigoriev I.V."/>
            <person name="Miller A.N."/>
            <person name="O'Donnell K."/>
            <person name="Stajich J.E."/>
            <person name="Bonito G."/>
        </authorList>
    </citation>
    <scope>NUCLEOTIDE SEQUENCE [LARGE SCALE GENOMIC DNA]</scope>
    <source>
        <strain evidence="8 9">AD045</strain>
    </source>
</reference>
<dbReference type="InterPro" id="IPR012677">
    <property type="entry name" value="Nucleotide-bd_a/b_plait_sf"/>
</dbReference>
<dbReference type="Pfam" id="PF21023">
    <property type="entry name" value="DENR_N"/>
    <property type="match status" value="1"/>
</dbReference>
<dbReference type="CDD" id="cd11607">
    <property type="entry name" value="DENR_C"/>
    <property type="match status" value="1"/>
</dbReference>
<evidence type="ECO:0000256" key="5">
    <source>
        <dbReference type="SAM" id="MobiDB-lite"/>
    </source>
</evidence>
<dbReference type="InterPro" id="IPR050318">
    <property type="entry name" value="DENR/SUI1_TIF"/>
</dbReference>
<dbReference type="Gene3D" id="3.30.70.330">
    <property type="match status" value="1"/>
</dbReference>
<dbReference type="PROSITE" id="PS50296">
    <property type="entry name" value="SUI1"/>
    <property type="match status" value="1"/>
</dbReference>
<dbReference type="EMBL" id="JAAAIM010000269">
    <property type="protein sequence ID" value="KAG0290871.1"/>
    <property type="molecule type" value="Genomic_DNA"/>
</dbReference>
<feature type="domain" description="SUI1" evidence="7">
    <location>
        <begin position="96"/>
        <end position="167"/>
    </location>
</feature>
<comment type="subunit">
    <text evidence="2">Interacts with the 40S ribosomal subunit.</text>
</comment>
<dbReference type="InterPro" id="IPR034181">
    <property type="entry name" value="Cwc2_RRM"/>
</dbReference>
<dbReference type="CDD" id="cd12360">
    <property type="entry name" value="RRM_cwf2"/>
    <property type="match status" value="1"/>
</dbReference>
<dbReference type="InterPro" id="IPR035979">
    <property type="entry name" value="RBD_domain_sf"/>
</dbReference>
<dbReference type="InterPro" id="IPR000504">
    <property type="entry name" value="RRM_dom"/>
</dbReference>
<gene>
    <name evidence="8" type="primary">CWC2</name>
    <name evidence="8" type="ORF">BGZ96_005675</name>
</gene>
<evidence type="ECO:0000313" key="8">
    <source>
        <dbReference type="EMBL" id="KAG0290871.1"/>
    </source>
</evidence>
<dbReference type="Proteomes" id="UP001194696">
    <property type="component" value="Unassembled WGS sequence"/>
</dbReference>
<organism evidence="8 9">
    <name type="scientific">Linnemannia gamsii</name>
    <dbReference type="NCBI Taxonomy" id="64522"/>
    <lineage>
        <taxon>Eukaryota</taxon>
        <taxon>Fungi</taxon>
        <taxon>Fungi incertae sedis</taxon>
        <taxon>Mucoromycota</taxon>
        <taxon>Mortierellomycotina</taxon>
        <taxon>Mortierellomycetes</taxon>
        <taxon>Mortierellales</taxon>
        <taxon>Mortierellaceae</taxon>
        <taxon>Linnemannia</taxon>
    </lineage>
</organism>
<dbReference type="InterPro" id="IPR005873">
    <property type="entry name" value="DENR_eukaryotes"/>
</dbReference>
<comment type="caution">
    <text evidence="8">The sequence shown here is derived from an EMBL/GenBank/DDBJ whole genome shotgun (WGS) entry which is preliminary data.</text>
</comment>
<dbReference type="SMART" id="SM00360">
    <property type="entry name" value="RRM"/>
    <property type="match status" value="1"/>
</dbReference>
<dbReference type="InterPro" id="IPR048517">
    <property type="entry name" value="DENR_N"/>
</dbReference>
<comment type="similarity">
    <text evidence="1">Belongs to the DENR family.</text>
</comment>
<evidence type="ECO:0000259" key="7">
    <source>
        <dbReference type="PROSITE" id="PS50296"/>
    </source>
</evidence>
<feature type="domain" description="RRM" evidence="6">
    <location>
        <begin position="231"/>
        <end position="305"/>
    </location>
</feature>
<sequence length="475" mass="53143">MDSPDAPSSEHVKPREVPYCGFCSLPPEYCEFGPTIDKCKHWLSKNDKVLYAILYNTLDDQLAAASLNDTPEEDKKKAKEAAKIEKQMQKKMQSKVLIKRIERTKRKCVTCVFGLENFDVDLKKAAKLFANKFACGSSVTKNNQGNDEIVVQGDVSDEIFDLILEHWPIVPEDNIDLIEDKKKGKEDCGWLHRIPTRQDQADTGKDVFGRERFDEHRDDRGGVGSMRSDSKTLYIGRMHPSSATEAVVEKHFRPWGELEQVKVLKDKGVGFVTYQNRLNAEFAKEAMANQSLDHGEIVNIRWATEDPNPNMQAKNKRKAVEMTRQAIESKLPEEVVDAESRLEGAQSVGTTKRAKQESITNTNNNNNATSADQTPMLYQGADGQYYYDYGEYGYNYETQQYDPARLGHYQGHNGQPLSTLSLQDRVKASLQSTTTATIPVIAPSIPTKEKDAKPAASALGALAAYGSDSEDGDED</sequence>
<dbReference type="Pfam" id="PF00076">
    <property type="entry name" value="RRM_1"/>
    <property type="match status" value="1"/>
</dbReference>
<dbReference type="Gene3D" id="3.30.780.10">
    <property type="entry name" value="SUI1-like domain"/>
    <property type="match status" value="1"/>
</dbReference>
<dbReference type="InterPro" id="IPR036877">
    <property type="entry name" value="SUI1_dom_sf"/>
</dbReference>
<keyword evidence="4" id="KW-0694">RNA-binding</keyword>
<evidence type="ECO:0000313" key="9">
    <source>
        <dbReference type="Proteomes" id="UP001194696"/>
    </source>
</evidence>
<dbReference type="NCBIfam" id="TIGR01159">
    <property type="entry name" value="DRP1"/>
    <property type="match status" value="1"/>
</dbReference>
<evidence type="ECO:0000259" key="6">
    <source>
        <dbReference type="PROSITE" id="PS50102"/>
    </source>
</evidence>
<dbReference type="InterPro" id="IPR001950">
    <property type="entry name" value="SUI1"/>
</dbReference>